<dbReference type="InterPro" id="IPR039360">
    <property type="entry name" value="Ras_GTPase"/>
</dbReference>
<feature type="domain" description="Ras-GAP" evidence="2">
    <location>
        <begin position="1"/>
        <end position="41"/>
    </location>
</feature>
<dbReference type="PROSITE" id="PS50018">
    <property type="entry name" value="RAS_GTPASE_ACTIV_2"/>
    <property type="match status" value="1"/>
</dbReference>
<dbReference type="Pfam" id="PF00616">
    <property type="entry name" value="RasGAP"/>
    <property type="match status" value="1"/>
</dbReference>
<dbReference type="PANTHER" id="PTHR10194">
    <property type="entry name" value="RAS GTPASE-ACTIVATING PROTEINS"/>
    <property type="match status" value="1"/>
</dbReference>
<reference evidence="4" key="1">
    <citation type="submission" date="2022-11" db="UniProtKB">
        <authorList>
            <consortium name="WormBaseParasite"/>
        </authorList>
    </citation>
    <scope>IDENTIFICATION</scope>
</reference>
<dbReference type="Gene3D" id="2.30.29.30">
    <property type="entry name" value="Pleckstrin-homology domain (PH domain)/Phosphotyrosine-binding domain (PTB)"/>
    <property type="match status" value="1"/>
</dbReference>
<dbReference type="InterPro" id="IPR011993">
    <property type="entry name" value="PH-like_dom_sf"/>
</dbReference>
<dbReference type="AlphaFoldDB" id="A0A914V764"/>
<keyword evidence="1" id="KW-0343">GTPase activation</keyword>
<name>A0A914V764_9BILA</name>
<dbReference type="InterPro" id="IPR001936">
    <property type="entry name" value="RasGAP_dom"/>
</dbReference>
<evidence type="ECO:0000256" key="1">
    <source>
        <dbReference type="ARBA" id="ARBA00022468"/>
    </source>
</evidence>
<dbReference type="InterPro" id="IPR008936">
    <property type="entry name" value="Rho_GTPase_activation_prot"/>
</dbReference>
<evidence type="ECO:0000259" key="2">
    <source>
        <dbReference type="PROSITE" id="PS50018"/>
    </source>
</evidence>
<proteinExistence type="predicted"/>
<dbReference type="GO" id="GO:0005096">
    <property type="term" value="F:GTPase activator activity"/>
    <property type="evidence" value="ECO:0007669"/>
    <property type="project" value="UniProtKB-KW"/>
</dbReference>
<dbReference type="WBParaSite" id="PSAMB.scaffold15937size1445.g36724.t1">
    <property type="protein sequence ID" value="PSAMB.scaffold15937size1445.g36724.t1"/>
    <property type="gene ID" value="PSAMB.scaffold15937size1445.g36724"/>
</dbReference>
<evidence type="ECO:0000313" key="4">
    <source>
        <dbReference type="WBParaSite" id="PSAMB.scaffold15937size1445.g36724.t1"/>
    </source>
</evidence>
<dbReference type="Gene3D" id="1.10.506.10">
    <property type="entry name" value="GTPase Activation - p120gap, domain 1"/>
    <property type="match status" value="1"/>
</dbReference>
<protein>
    <submittedName>
        <fullName evidence="4">Ras-GAP domain-containing protein</fullName>
    </submittedName>
</protein>
<evidence type="ECO:0000313" key="3">
    <source>
        <dbReference type="Proteomes" id="UP000887566"/>
    </source>
</evidence>
<dbReference type="PANTHER" id="PTHR10194:SF148">
    <property type="entry name" value="GTPASE-ACTIVATING PROTEIN"/>
    <property type="match status" value="1"/>
</dbReference>
<dbReference type="SUPFAM" id="SSF50729">
    <property type="entry name" value="PH domain-like"/>
    <property type="match status" value="1"/>
</dbReference>
<dbReference type="Proteomes" id="UP000887566">
    <property type="component" value="Unplaced"/>
</dbReference>
<accession>A0A914V764</accession>
<organism evidence="3 4">
    <name type="scientific">Plectus sambesii</name>
    <dbReference type="NCBI Taxonomy" id="2011161"/>
    <lineage>
        <taxon>Eukaryota</taxon>
        <taxon>Metazoa</taxon>
        <taxon>Ecdysozoa</taxon>
        <taxon>Nematoda</taxon>
        <taxon>Chromadorea</taxon>
        <taxon>Plectida</taxon>
        <taxon>Plectina</taxon>
        <taxon>Plectoidea</taxon>
        <taxon>Plectidae</taxon>
        <taxon>Plectus</taxon>
    </lineage>
</organism>
<sequence>MRFFAAAIVNPKLFGLKRENADATVSRTLALVSKILQRLSNCVVSAQPLTIKEQWMSEIFERFTDEKHRLAMVKFLDRISCVGGENSISGDSVSVLKEGWIMERFAREKRCLKLNWMLHKRRYVVLTETELYWAKAKTEQAMGRLILSEVNLIEPV</sequence>
<keyword evidence="3" id="KW-1185">Reference proteome</keyword>
<dbReference type="SUPFAM" id="SSF48350">
    <property type="entry name" value="GTPase activation domain, GAP"/>
    <property type="match status" value="1"/>
</dbReference>